<sequence length="127" mass="14612">MLSLYAWNDKKQSLNSSFLLAIYDVLGVGTASVSLWFMVQKFYWMKVESIFNLIGILFSLASISTSFVVSGNLASIQSLTHILTLSLWTFSAFWAWRKTFNNVSNLFISEWGRNTESSEIEYLEQHF</sequence>
<keyword evidence="1" id="KW-0812">Transmembrane</keyword>
<evidence type="ECO:0000313" key="2">
    <source>
        <dbReference type="EnsemblMetazoa" id="CJA19417.1"/>
    </source>
</evidence>
<name>A0A8R1E2P8_CAEJA</name>
<evidence type="ECO:0000256" key="1">
    <source>
        <dbReference type="SAM" id="Phobius"/>
    </source>
</evidence>
<organism evidence="2 3">
    <name type="scientific">Caenorhabditis japonica</name>
    <dbReference type="NCBI Taxonomy" id="281687"/>
    <lineage>
        <taxon>Eukaryota</taxon>
        <taxon>Metazoa</taxon>
        <taxon>Ecdysozoa</taxon>
        <taxon>Nematoda</taxon>
        <taxon>Chromadorea</taxon>
        <taxon>Rhabditida</taxon>
        <taxon>Rhabditina</taxon>
        <taxon>Rhabditomorpha</taxon>
        <taxon>Rhabditoidea</taxon>
        <taxon>Rhabditidae</taxon>
        <taxon>Peloderinae</taxon>
        <taxon>Caenorhabditis</taxon>
    </lineage>
</organism>
<evidence type="ECO:0000313" key="3">
    <source>
        <dbReference type="Proteomes" id="UP000005237"/>
    </source>
</evidence>
<keyword evidence="3" id="KW-1185">Reference proteome</keyword>
<keyword evidence="1" id="KW-1133">Transmembrane helix</keyword>
<feature type="transmembrane region" description="Helical" evidence="1">
    <location>
        <begin position="75"/>
        <end position="96"/>
    </location>
</feature>
<dbReference type="OMA" id="WIFSAFW"/>
<reference evidence="3" key="1">
    <citation type="submission" date="2010-08" db="EMBL/GenBank/DDBJ databases">
        <authorList>
            <consortium name="Caenorhabditis japonica Sequencing Consortium"/>
            <person name="Wilson R.K."/>
        </authorList>
    </citation>
    <scope>NUCLEOTIDE SEQUENCE [LARGE SCALE GENOMIC DNA]</scope>
    <source>
        <strain evidence="3">DF5081</strain>
    </source>
</reference>
<accession>A0A8R1E2P8</accession>
<feature type="transmembrane region" description="Helical" evidence="1">
    <location>
        <begin position="50"/>
        <end position="69"/>
    </location>
</feature>
<proteinExistence type="predicted"/>
<dbReference type="EnsemblMetazoa" id="CJA19417.1">
    <property type="protein sequence ID" value="CJA19417.1"/>
    <property type="gene ID" value="WBGene00138621"/>
</dbReference>
<protein>
    <submittedName>
        <fullName evidence="2">Uncharacterized protein</fullName>
    </submittedName>
</protein>
<reference evidence="2" key="2">
    <citation type="submission" date="2022-06" db="UniProtKB">
        <authorList>
            <consortium name="EnsemblMetazoa"/>
        </authorList>
    </citation>
    <scope>IDENTIFICATION</scope>
    <source>
        <strain evidence="2">DF5081</strain>
    </source>
</reference>
<feature type="transmembrane region" description="Helical" evidence="1">
    <location>
        <begin position="20"/>
        <end position="38"/>
    </location>
</feature>
<keyword evidence="1" id="KW-0472">Membrane</keyword>
<dbReference type="AlphaFoldDB" id="A0A8R1E2P8"/>
<dbReference type="Proteomes" id="UP000005237">
    <property type="component" value="Unassembled WGS sequence"/>
</dbReference>